<gene>
    <name evidence="2" type="ORF">ACFFTO_26255</name>
</gene>
<comment type="caution">
    <text evidence="2">The sequence shown here is derived from an EMBL/GenBank/DDBJ whole genome shotgun (WGS) entry which is preliminary data.</text>
</comment>
<proteinExistence type="predicted"/>
<evidence type="ECO:0000313" key="2">
    <source>
        <dbReference type="EMBL" id="MFB9687697.1"/>
    </source>
</evidence>
<accession>A0ABV5U8H5</accession>
<dbReference type="RefSeq" id="WP_378198490.1">
    <property type="nucleotide sequence ID" value="NZ_JBHMBK010000021.1"/>
</dbReference>
<dbReference type="Proteomes" id="UP001589535">
    <property type="component" value="Unassembled WGS sequence"/>
</dbReference>
<protein>
    <submittedName>
        <fullName evidence="2">Uncharacterized protein</fullName>
    </submittedName>
</protein>
<keyword evidence="3" id="KW-1185">Reference proteome</keyword>
<reference evidence="2 3" key="1">
    <citation type="submission" date="2024-09" db="EMBL/GenBank/DDBJ databases">
        <authorList>
            <person name="Sun Q."/>
            <person name="Mori K."/>
        </authorList>
    </citation>
    <scope>NUCLEOTIDE SEQUENCE [LARGE SCALE GENOMIC DNA]</scope>
    <source>
        <strain evidence="2 3">JCM 13852</strain>
    </source>
</reference>
<feature type="region of interest" description="Disordered" evidence="1">
    <location>
        <begin position="23"/>
        <end position="51"/>
    </location>
</feature>
<feature type="compositionally biased region" description="Low complexity" evidence="1">
    <location>
        <begin position="23"/>
        <end position="38"/>
    </location>
</feature>
<sequence>MATTPKLGSGARFKRLVAQVAAKGATADAPPARRPSASKFGRLAAKKQQSE</sequence>
<dbReference type="EMBL" id="JBHMBK010000021">
    <property type="protein sequence ID" value="MFB9687697.1"/>
    <property type="molecule type" value="Genomic_DNA"/>
</dbReference>
<evidence type="ECO:0000313" key="3">
    <source>
        <dbReference type="Proteomes" id="UP001589535"/>
    </source>
</evidence>
<organism evidence="2 3">
    <name type="scientific">Amycolatopsis plumensis</name>
    <dbReference type="NCBI Taxonomy" id="236508"/>
    <lineage>
        <taxon>Bacteria</taxon>
        <taxon>Bacillati</taxon>
        <taxon>Actinomycetota</taxon>
        <taxon>Actinomycetes</taxon>
        <taxon>Pseudonocardiales</taxon>
        <taxon>Pseudonocardiaceae</taxon>
        <taxon>Amycolatopsis</taxon>
    </lineage>
</organism>
<name>A0ABV5U8H5_9PSEU</name>
<evidence type="ECO:0000256" key="1">
    <source>
        <dbReference type="SAM" id="MobiDB-lite"/>
    </source>
</evidence>